<comment type="subcellular location">
    <subcellularLocation>
        <location evidence="1">Cell membrane</location>
        <topology evidence="1">Peripheral membrane protein</topology>
        <orientation evidence="1">Cytoplasmic side</orientation>
    </subcellularLocation>
</comment>
<keyword evidence="1" id="KW-0472">Membrane</keyword>
<comment type="similarity">
    <text evidence="1">Belongs to the UPF0161 family.</text>
</comment>
<dbReference type="EMBL" id="GL379592">
    <property type="protein sequence ID" value="EFL91900.1"/>
    <property type="molecule type" value="Genomic_DNA"/>
</dbReference>
<comment type="function">
    <text evidence="1">Could be involved in insertion of integral membrane proteins into the membrane.</text>
</comment>
<dbReference type="InterPro" id="IPR002696">
    <property type="entry name" value="Membr_insert_effic_factor_YidD"/>
</dbReference>
<name>E0WTL5_9ENTR</name>
<dbReference type="HAMAP" id="MF_00386">
    <property type="entry name" value="UPF0161_YidD"/>
    <property type="match status" value="1"/>
</dbReference>
<gene>
    <name evidence="3" type="primary">yidD</name>
    <name evidence="3" type="ORF">REG_1375</name>
</gene>
<accession>E0WTL5</accession>
<dbReference type="PANTHER" id="PTHR33383:SF1">
    <property type="entry name" value="MEMBRANE PROTEIN INSERTION EFFICIENCY FACTOR-RELATED"/>
    <property type="match status" value="1"/>
</dbReference>
<evidence type="ECO:0000256" key="1">
    <source>
        <dbReference type="HAMAP-Rule" id="MF_00386"/>
    </source>
</evidence>
<organism evidence="3 4">
    <name type="scientific">Candidatus Regiella insecticola LSR1</name>
    <dbReference type="NCBI Taxonomy" id="663321"/>
    <lineage>
        <taxon>Bacteria</taxon>
        <taxon>Pseudomonadati</taxon>
        <taxon>Pseudomonadota</taxon>
        <taxon>Gammaproteobacteria</taxon>
        <taxon>Enterobacterales</taxon>
        <taxon>Enterobacteriaceae</taxon>
        <taxon>aphid secondary symbionts</taxon>
        <taxon>Candidatus Regiella</taxon>
    </lineage>
</organism>
<protein>
    <recommendedName>
        <fullName evidence="1">Putative membrane protein insertion efficiency factor</fullName>
    </recommendedName>
</protein>
<dbReference type="GO" id="GO:0005886">
    <property type="term" value="C:plasma membrane"/>
    <property type="evidence" value="ECO:0007669"/>
    <property type="project" value="UniProtKB-SubCell"/>
</dbReference>
<dbReference type="Pfam" id="PF01809">
    <property type="entry name" value="YidD"/>
    <property type="match status" value="1"/>
</dbReference>
<proteinExistence type="inferred from homology"/>
<dbReference type="NCBIfam" id="TIGR00278">
    <property type="entry name" value="membrane protein insertion efficiency factor YidD"/>
    <property type="match status" value="1"/>
</dbReference>
<keyword evidence="4" id="KW-1185">Reference proteome</keyword>
<evidence type="ECO:0000313" key="4">
    <source>
        <dbReference type="Proteomes" id="UP000005726"/>
    </source>
</evidence>
<dbReference type="Proteomes" id="UP000005726">
    <property type="component" value="Unassembled WGS sequence"/>
</dbReference>
<dbReference type="HOGENOM" id="CLU_144811_5_2_6"/>
<feature type="compositionally biased region" description="Basic and acidic residues" evidence="2">
    <location>
        <begin position="81"/>
        <end position="95"/>
    </location>
</feature>
<sequence>MASLLSLIPLICHVLIGLIKGYQRIISPFLGPRCRFYPTCSDYAIEALIKFGLLKGSGLTLKRVLKCHPLNPGGTDLVPPKPEDNLENTHDGSAT</sequence>
<evidence type="ECO:0000313" key="3">
    <source>
        <dbReference type="EMBL" id="EFL91900.1"/>
    </source>
</evidence>
<dbReference type="SMART" id="SM01234">
    <property type="entry name" value="Haemolytic"/>
    <property type="match status" value="1"/>
</dbReference>
<dbReference type="RefSeq" id="WP_006705050.1">
    <property type="nucleotide sequence ID" value="NZ_CAWLGB010000004.1"/>
</dbReference>
<reference evidence="3" key="1">
    <citation type="journal article" date="2009" name="Environ. Microbiol.">
        <title>Dynamics of genome evolution in facultative symbionts of aphids.</title>
        <authorList>
            <person name="Degnan P.H."/>
            <person name="Leonardo T.E."/>
            <person name="Cass B.N."/>
            <person name="Hurwitz B."/>
            <person name="Stern D."/>
            <person name="Gibbs R.A."/>
            <person name="Richards S."/>
            <person name="Moran N.A."/>
        </authorList>
    </citation>
    <scope>NUCLEOTIDE SEQUENCE [LARGE SCALE GENOMIC DNA]</scope>
    <source>
        <strain evidence="3">LSR1</strain>
    </source>
</reference>
<evidence type="ECO:0000256" key="2">
    <source>
        <dbReference type="SAM" id="MobiDB-lite"/>
    </source>
</evidence>
<dbReference type="AlphaFoldDB" id="E0WTL5"/>
<feature type="region of interest" description="Disordered" evidence="2">
    <location>
        <begin position="72"/>
        <end position="95"/>
    </location>
</feature>
<dbReference type="PANTHER" id="PTHR33383">
    <property type="entry name" value="MEMBRANE PROTEIN INSERTION EFFICIENCY FACTOR-RELATED"/>
    <property type="match status" value="1"/>
</dbReference>
<keyword evidence="1" id="KW-1003">Cell membrane</keyword>